<keyword evidence="5" id="KW-1185">Reference proteome</keyword>
<dbReference type="OrthoDB" id="3917128at2759"/>
<feature type="transmembrane region" description="Helical" evidence="2">
    <location>
        <begin position="322"/>
        <end position="345"/>
    </location>
</feature>
<protein>
    <submittedName>
        <fullName evidence="4">Uncharacterized protein</fullName>
    </submittedName>
</protein>
<evidence type="ECO:0000256" key="2">
    <source>
        <dbReference type="SAM" id="Phobius"/>
    </source>
</evidence>
<evidence type="ECO:0000313" key="4">
    <source>
        <dbReference type="EMBL" id="PSN64198.1"/>
    </source>
</evidence>
<keyword evidence="2" id="KW-1133">Transmembrane helix</keyword>
<feature type="chain" id="PRO_5015505441" evidence="3">
    <location>
        <begin position="24"/>
        <end position="429"/>
    </location>
</feature>
<gene>
    <name evidence="4" type="ORF">BS50DRAFT_576775</name>
</gene>
<name>A0A2T2NGP1_CORCC</name>
<evidence type="ECO:0000313" key="5">
    <source>
        <dbReference type="Proteomes" id="UP000240883"/>
    </source>
</evidence>
<evidence type="ECO:0000256" key="3">
    <source>
        <dbReference type="SAM" id="SignalP"/>
    </source>
</evidence>
<proteinExistence type="predicted"/>
<dbReference type="EMBL" id="KZ678139">
    <property type="protein sequence ID" value="PSN64198.1"/>
    <property type="molecule type" value="Genomic_DNA"/>
</dbReference>
<keyword evidence="2" id="KW-0812">Transmembrane</keyword>
<keyword evidence="2" id="KW-0472">Membrane</keyword>
<feature type="region of interest" description="Disordered" evidence="1">
    <location>
        <begin position="377"/>
        <end position="429"/>
    </location>
</feature>
<reference evidence="4 5" key="1">
    <citation type="journal article" date="2018" name="Front. Microbiol.">
        <title>Genome-Wide Analysis of Corynespora cassiicola Leaf Fall Disease Putative Effectors.</title>
        <authorList>
            <person name="Lopez D."/>
            <person name="Ribeiro S."/>
            <person name="Label P."/>
            <person name="Fumanal B."/>
            <person name="Venisse J.S."/>
            <person name="Kohler A."/>
            <person name="de Oliveira R.R."/>
            <person name="Labutti K."/>
            <person name="Lipzen A."/>
            <person name="Lail K."/>
            <person name="Bauer D."/>
            <person name="Ohm R.A."/>
            <person name="Barry K.W."/>
            <person name="Spatafora J."/>
            <person name="Grigoriev I.V."/>
            <person name="Martin F.M."/>
            <person name="Pujade-Renaud V."/>
        </authorList>
    </citation>
    <scope>NUCLEOTIDE SEQUENCE [LARGE SCALE GENOMIC DNA]</scope>
    <source>
        <strain evidence="4 5">Philippines</strain>
    </source>
</reference>
<dbReference type="AlphaFoldDB" id="A0A2T2NGP1"/>
<feature type="signal peptide" evidence="3">
    <location>
        <begin position="1"/>
        <end position="23"/>
    </location>
</feature>
<feature type="compositionally biased region" description="Pro residues" evidence="1">
    <location>
        <begin position="412"/>
        <end position="423"/>
    </location>
</feature>
<accession>A0A2T2NGP1</accession>
<evidence type="ECO:0000256" key="1">
    <source>
        <dbReference type="SAM" id="MobiDB-lite"/>
    </source>
</evidence>
<keyword evidence="3" id="KW-0732">Signal</keyword>
<sequence length="429" mass="48459">MRSPPLSLLLPLLCSLFSASISATPSADIPLECAHRDVAEDAQCQAPLRAVTTVVPHRHYIAKLPCVDCPVQKDDGHGGFKLQHNIDNDLFYNITLSPDNRTVVLNGKPIFPSAPSPPSPRLSARRIRPNMTRAELHSGIYCTLESCKWSDLDCRCFAEQWAGDDSLATLDFDYHSHWIESHKETETEKWEITFDAIGGYSGIEFNDTEQLMLRIIVQGKELPQKENYPGEQDMQAASSLFGPFQDDPETQYEYQITAVELMERSYMFPPAPTPTVWWKIKHFFGWEPDRINGHLIYLEREWDAYGKKGTLRNALGNIIYGWPWDLVGIIVGSAIGGTVALYGFYRLFLLAMRQRELARWDGMDAVWEQMRAEHHDEEEDGLLGESYRDEPAGGRTSVGNYRDDGPVVKPLPSKPLPEKPLPAVPLIDA</sequence>
<dbReference type="Proteomes" id="UP000240883">
    <property type="component" value="Unassembled WGS sequence"/>
</dbReference>
<organism evidence="4 5">
    <name type="scientific">Corynespora cassiicola Philippines</name>
    <dbReference type="NCBI Taxonomy" id="1448308"/>
    <lineage>
        <taxon>Eukaryota</taxon>
        <taxon>Fungi</taxon>
        <taxon>Dikarya</taxon>
        <taxon>Ascomycota</taxon>
        <taxon>Pezizomycotina</taxon>
        <taxon>Dothideomycetes</taxon>
        <taxon>Pleosporomycetidae</taxon>
        <taxon>Pleosporales</taxon>
        <taxon>Corynesporascaceae</taxon>
        <taxon>Corynespora</taxon>
    </lineage>
</organism>